<keyword evidence="8" id="KW-1185">Reference proteome</keyword>
<organism evidence="7 8">
    <name type="scientific">Saccharobesus litoralis</name>
    <dbReference type="NCBI Taxonomy" id="2172099"/>
    <lineage>
        <taxon>Bacteria</taxon>
        <taxon>Pseudomonadati</taxon>
        <taxon>Pseudomonadota</taxon>
        <taxon>Gammaproteobacteria</taxon>
        <taxon>Alteromonadales</taxon>
        <taxon>Alteromonadaceae</taxon>
        <taxon>Saccharobesus</taxon>
    </lineage>
</organism>
<proteinExistence type="predicted"/>
<feature type="transmembrane region" description="Helical" evidence="6">
    <location>
        <begin position="328"/>
        <end position="349"/>
    </location>
</feature>
<evidence type="ECO:0000256" key="3">
    <source>
        <dbReference type="ARBA" id="ARBA00022692"/>
    </source>
</evidence>
<feature type="transmembrane region" description="Helical" evidence="6">
    <location>
        <begin position="113"/>
        <end position="129"/>
    </location>
</feature>
<dbReference type="GO" id="GO:0016020">
    <property type="term" value="C:membrane"/>
    <property type="evidence" value="ECO:0007669"/>
    <property type="project" value="UniProtKB-SubCell"/>
</dbReference>
<feature type="transmembrane region" description="Helical" evidence="6">
    <location>
        <begin position="261"/>
        <end position="284"/>
    </location>
</feature>
<dbReference type="EMBL" id="CP026604">
    <property type="protein sequence ID" value="AWB68028.1"/>
    <property type="molecule type" value="Genomic_DNA"/>
</dbReference>
<feature type="transmembrane region" description="Helical" evidence="6">
    <location>
        <begin position="150"/>
        <end position="174"/>
    </location>
</feature>
<sequence length="453" mass="50001">MISINGKFANYMDKRLISVFLLGMSSGFPWVIIGSALSAWLKDEGFSRSEIGYLGAIFIAYSINWLWSPLVDRIKLPVLHRFLGQRRSWILFCQSLIAVGCISFANLTLQNQLVILAVSGLLISFASATQDIAIDALRIDFFKHDESEKIPLAASMATSGWWTGYAALGSIPLILSDASGWQWQDVYWVIGAIMLCLMLPVLWIREPNSNREQVQSALEKIYAEKLAKQGAKGSLSQLLAWLVVSVFEPFAEFFKRNGIKLALTILLFIFTFKLGEAILGRMSIVFYKEIGFSNTDIGIYSKMITWWVTVLFSLIGGWVTAKQGIVKGLVVAGIAMASSNLLFAVMAQVGPNLNLFIFAVIVDGFTAAWGTVAFVSFISLLCSHTFSASQYALMASIGTVGRTFIGAYSGVMVDALDGNWTIFFIITTLMIIPALFLLWRIKAQVSQLETKAS</sequence>
<comment type="subcellular location">
    <subcellularLocation>
        <location evidence="1">Membrane</location>
        <topology evidence="1">Multi-pass membrane protein</topology>
    </subcellularLocation>
</comment>
<keyword evidence="3 6" id="KW-0812">Transmembrane</keyword>
<name>A0A2S0VUZ3_9ALTE</name>
<dbReference type="GO" id="GO:0022857">
    <property type="term" value="F:transmembrane transporter activity"/>
    <property type="evidence" value="ECO:0007669"/>
    <property type="project" value="InterPro"/>
</dbReference>
<feature type="transmembrane region" description="Helical" evidence="6">
    <location>
        <begin position="16"/>
        <end position="39"/>
    </location>
</feature>
<gene>
    <name evidence="7" type="ORF">C2869_17060</name>
</gene>
<dbReference type="NCBIfam" id="TIGR00901">
    <property type="entry name" value="2A0125"/>
    <property type="match status" value="1"/>
</dbReference>
<dbReference type="Pfam" id="PF07690">
    <property type="entry name" value="MFS_1"/>
    <property type="match status" value="1"/>
</dbReference>
<evidence type="ECO:0000313" key="7">
    <source>
        <dbReference type="EMBL" id="AWB68028.1"/>
    </source>
</evidence>
<feature type="transmembrane region" description="Helical" evidence="6">
    <location>
        <begin position="355"/>
        <end position="379"/>
    </location>
</feature>
<protein>
    <submittedName>
        <fullName evidence="7">MFS transporter</fullName>
    </submittedName>
</protein>
<dbReference type="PANTHER" id="PTHR12778:SF10">
    <property type="entry name" value="MAJOR FACILITATOR SUPERFAMILY DOMAIN-CONTAINING PROTEIN 3"/>
    <property type="match status" value="1"/>
</dbReference>
<feature type="transmembrane region" description="Helical" evidence="6">
    <location>
        <begin position="304"/>
        <end position="321"/>
    </location>
</feature>
<dbReference type="InterPro" id="IPR004752">
    <property type="entry name" value="AmpG_permease/AT-1"/>
</dbReference>
<reference evidence="7 8" key="1">
    <citation type="submission" date="2018-01" db="EMBL/GenBank/DDBJ databases">
        <title>Genome sequence of a Cantenovulum-like bacteria.</title>
        <authorList>
            <person name="Tan W.R."/>
            <person name="Lau N.-S."/>
            <person name="Go F."/>
            <person name="Amirul A.-A.A."/>
        </authorList>
    </citation>
    <scope>NUCLEOTIDE SEQUENCE [LARGE SCALE GENOMIC DNA]</scope>
    <source>
        <strain evidence="7 8">CCB-QB4</strain>
    </source>
</reference>
<accession>A0A2S0VUZ3</accession>
<dbReference type="SUPFAM" id="SSF103473">
    <property type="entry name" value="MFS general substrate transporter"/>
    <property type="match status" value="1"/>
</dbReference>
<evidence type="ECO:0000256" key="5">
    <source>
        <dbReference type="ARBA" id="ARBA00023136"/>
    </source>
</evidence>
<feature type="transmembrane region" description="Helical" evidence="6">
    <location>
        <begin position="391"/>
        <end position="408"/>
    </location>
</feature>
<feature type="transmembrane region" description="Helical" evidence="6">
    <location>
        <begin position="420"/>
        <end position="439"/>
    </location>
</feature>
<dbReference type="InterPro" id="IPR011701">
    <property type="entry name" value="MFS"/>
</dbReference>
<dbReference type="Gene3D" id="1.20.1250.20">
    <property type="entry name" value="MFS general substrate transporter like domains"/>
    <property type="match status" value="2"/>
</dbReference>
<dbReference type="InterPro" id="IPR036259">
    <property type="entry name" value="MFS_trans_sf"/>
</dbReference>
<keyword evidence="5 6" id="KW-0472">Membrane</keyword>
<evidence type="ECO:0000256" key="6">
    <source>
        <dbReference type="SAM" id="Phobius"/>
    </source>
</evidence>
<dbReference type="PANTHER" id="PTHR12778">
    <property type="entry name" value="SOLUTE CARRIER FAMILY 33 ACETYL-COA TRANSPORTER -RELATED"/>
    <property type="match status" value="1"/>
</dbReference>
<keyword evidence="2" id="KW-0813">Transport</keyword>
<keyword evidence="4 6" id="KW-1133">Transmembrane helix</keyword>
<evidence type="ECO:0000313" key="8">
    <source>
        <dbReference type="Proteomes" id="UP000244441"/>
    </source>
</evidence>
<dbReference type="Proteomes" id="UP000244441">
    <property type="component" value="Chromosome"/>
</dbReference>
<feature type="transmembrane region" description="Helical" evidence="6">
    <location>
        <begin position="89"/>
        <end position="107"/>
    </location>
</feature>
<evidence type="ECO:0000256" key="1">
    <source>
        <dbReference type="ARBA" id="ARBA00004141"/>
    </source>
</evidence>
<dbReference type="AlphaFoldDB" id="A0A2S0VUZ3"/>
<feature type="transmembrane region" description="Helical" evidence="6">
    <location>
        <begin position="186"/>
        <end position="204"/>
    </location>
</feature>
<dbReference type="KEGG" id="cate:C2869_17060"/>
<evidence type="ECO:0000256" key="4">
    <source>
        <dbReference type="ARBA" id="ARBA00022989"/>
    </source>
</evidence>
<feature type="transmembrane region" description="Helical" evidence="6">
    <location>
        <begin position="51"/>
        <end position="68"/>
    </location>
</feature>
<dbReference type="OrthoDB" id="9787815at2"/>
<evidence type="ECO:0000256" key="2">
    <source>
        <dbReference type="ARBA" id="ARBA00022448"/>
    </source>
</evidence>